<evidence type="ECO:0000313" key="5">
    <source>
        <dbReference type="Proteomes" id="UP000292859"/>
    </source>
</evidence>
<dbReference type="Proteomes" id="UP000198409">
    <property type="component" value="Unassembled WGS sequence"/>
</dbReference>
<dbReference type="PANTHER" id="PTHR37953">
    <property type="entry name" value="UPF0127 PROTEIN MJ1496"/>
    <property type="match status" value="1"/>
</dbReference>
<dbReference type="Pfam" id="PF02643">
    <property type="entry name" value="DUF192"/>
    <property type="match status" value="1"/>
</dbReference>
<dbReference type="EMBL" id="FZNM01000004">
    <property type="protein sequence ID" value="SNR45608.1"/>
    <property type="molecule type" value="Genomic_DNA"/>
</dbReference>
<evidence type="ECO:0000313" key="2">
    <source>
        <dbReference type="EMBL" id="SNR45608.1"/>
    </source>
</evidence>
<keyword evidence="5" id="KW-1185">Reference proteome</keyword>
<sequence>MLPNKSALAALVLACWGSAAFADIACAPDRVIFETPGGPVPIAVEVADDDAERARGLMYRRTLSEGTGMLFIYDDPRTVSFWMRNTYIPLDLVFLDQGGVIRHIRRNAVPLDETPIPGAAAGDPEPERQMVLEIGGGEADRLGLAVGQPMAHPRLAQDLAALPCR</sequence>
<reference evidence="4" key="2">
    <citation type="submission" date="2017-06" db="EMBL/GenBank/DDBJ databases">
        <authorList>
            <person name="Varghese N."/>
            <person name="Submissions S."/>
        </authorList>
    </citation>
    <scope>NUCLEOTIDE SEQUENCE [LARGE SCALE GENOMIC DNA]</scope>
    <source>
        <strain evidence="4">DSM 26170</strain>
    </source>
</reference>
<proteinExistence type="predicted"/>
<evidence type="ECO:0000313" key="3">
    <source>
        <dbReference type="EMBL" id="TBN50850.1"/>
    </source>
</evidence>
<gene>
    <name evidence="3" type="ORF">EYF88_08015</name>
    <name evidence="2" type="ORF">SAMN06265378_104179</name>
</gene>
<feature type="signal peptide" evidence="1">
    <location>
        <begin position="1"/>
        <end position="22"/>
    </location>
</feature>
<reference evidence="2" key="1">
    <citation type="submission" date="2017-06" db="EMBL/GenBank/DDBJ databases">
        <authorList>
            <person name="Kim H.J."/>
            <person name="Triplett B.A."/>
        </authorList>
    </citation>
    <scope>NUCLEOTIDE SEQUENCE [LARGE SCALE GENOMIC DNA]</scope>
    <source>
        <strain evidence="2">DSM 26170</strain>
    </source>
</reference>
<dbReference type="RefSeq" id="WP_089387781.1">
    <property type="nucleotide sequence ID" value="NZ_FZNM01000004.1"/>
</dbReference>
<organism evidence="2 4">
    <name type="scientific">Paracoccus sediminis</name>
    <dbReference type="NCBI Taxonomy" id="1214787"/>
    <lineage>
        <taxon>Bacteria</taxon>
        <taxon>Pseudomonadati</taxon>
        <taxon>Pseudomonadota</taxon>
        <taxon>Alphaproteobacteria</taxon>
        <taxon>Rhodobacterales</taxon>
        <taxon>Paracoccaceae</taxon>
        <taxon>Paracoccus</taxon>
    </lineage>
</organism>
<dbReference type="Proteomes" id="UP000292859">
    <property type="component" value="Unassembled WGS sequence"/>
</dbReference>
<dbReference type="OrthoDB" id="9808290at2"/>
<dbReference type="EMBL" id="SIRL01000004">
    <property type="protein sequence ID" value="TBN50850.1"/>
    <property type="molecule type" value="Genomic_DNA"/>
</dbReference>
<name>A0A238WGP4_9RHOB</name>
<dbReference type="PANTHER" id="PTHR37953:SF1">
    <property type="entry name" value="UPF0127 PROTEIN MJ1496"/>
    <property type="match status" value="1"/>
</dbReference>
<dbReference type="InterPro" id="IPR003795">
    <property type="entry name" value="DUF192"/>
</dbReference>
<reference evidence="3 5" key="3">
    <citation type="submission" date="2019-02" db="EMBL/GenBank/DDBJ databases">
        <authorList>
            <person name="Zhang G."/>
        </authorList>
    </citation>
    <scope>NUCLEOTIDE SEQUENCE [LARGE SCALE GENOMIC DNA]</scope>
    <source>
        <strain evidence="3 5">CMB17</strain>
    </source>
</reference>
<evidence type="ECO:0000313" key="4">
    <source>
        <dbReference type="Proteomes" id="UP000198409"/>
    </source>
</evidence>
<dbReference type="Gene3D" id="2.60.120.1140">
    <property type="entry name" value="Protein of unknown function DUF192"/>
    <property type="match status" value="1"/>
</dbReference>
<feature type="chain" id="PRO_5012557003" evidence="1">
    <location>
        <begin position="23"/>
        <end position="165"/>
    </location>
</feature>
<evidence type="ECO:0000256" key="1">
    <source>
        <dbReference type="SAM" id="SignalP"/>
    </source>
</evidence>
<accession>A0A238WGP4</accession>
<dbReference type="InterPro" id="IPR038695">
    <property type="entry name" value="Saro_0823-like_sf"/>
</dbReference>
<dbReference type="AlphaFoldDB" id="A0A238WGP4"/>
<protein>
    <submittedName>
        <fullName evidence="3">DUF192 domain-containing protein</fullName>
    </submittedName>
</protein>
<keyword evidence="1" id="KW-0732">Signal</keyword>